<accession>A0A848NWS8</accession>
<dbReference type="RefSeq" id="WP_169339244.1">
    <property type="nucleotide sequence ID" value="NZ_JABBZM010000002.1"/>
</dbReference>
<name>A0A848NWS8_9RALS</name>
<protein>
    <submittedName>
        <fullName evidence="2">DUF4224 domain-containing protein</fullName>
    </submittedName>
</protein>
<dbReference type="Proteomes" id="UP000575469">
    <property type="component" value="Unassembled WGS sequence"/>
</dbReference>
<reference evidence="2 3" key="1">
    <citation type="submission" date="2020-04" db="EMBL/GenBank/DDBJ databases">
        <title>Ralstonia insidiosa genome sequencing and assembly.</title>
        <authorList>
            <person name="Martins R.C.R."/>
            <person name="Perdigao-Neto L.V."/>
            <person name="Levin A.S.S."/>
            <person name="Costa S.F."/>
        </authorList>
    </citation>
    <scope>NUCLEOTIDE SEQUENCE [LARGE SCALE GENOMIC DNA]</scope>
    <source>
        <strain evidence="2 3">5047</strain>
    </source>
</reference>
<dbReference type="AlphaFoldDB" id="A0A848NWS8"/>
<comment type="caution">
    <text evidence="2">The sequence shown here is derived from an EMBL/GenBank/DDBJ whole genome shotgun (WGS) entry which is preliminary data.</text>
</comment>
<gene>
    <name evidence="2" type="ORF">HGR00_03465</name>
</gene>
<evidence type="ECO:0000313" key="3">
    <source>
        <dbReference type="Proteomes" id="UP000575469"/>
    </source>
</evidence>
<feature type="domain" description="DUF4224" evidence="1">
    <location>
        <begin position="5"/>
        <end position="60"/>
    </location>
</feature>
<evidence type="ECO:0000259" key="1">
    <source>
        <dbReference type="Pfam" id="PF13986"/>
    </source>
</evidence>
<organism evidence="2 3">
    <name type="scientific">Ralstonia insidiosa</name>
    <dbReference type="NCBI Taxonomy" id="190721"/>
    <lineage>
        <taxon>Bacteria</taxon>
        <taxon>Pseudomonadati</taxon>
        <taxon>Pseudomonadota</taxon>
        <taxon>Betaproteobacteria</taxon>
        <taxon>Burkholderiales</taxon>
        <taxon>Burkholderiaceae</taxon>
        <taxon>Ralstonia</taxon>
    </lineage>
</organism>
<sequence>MSDTFLSPQEIEELTGVKTGKTIAGKKRTREELQIDWLRASGIPFWPNARGRPIVARAAIEGRKMAEVTAAEPKKKWQPATLALVG</sequence>
<dbReference type="EMBL" id="JABBZM010000002">
    <property type="protein sequence ID" value="NMV36964.1"/>
    <property type="molecule type" value="Genomic_DNA"/>
</dbReference>
<proteinExistence type="predicted"/>
<dbReference type="Pfam" id="PF13986">
    <property type="entry name" value="DUF4224"/>
    <property type="match status" value="1"/>
</dbReference>
<evidence type="ECO:0000313" key="2">
    <source>
        <dbReference type="EMBL" id="NMV36964.1"/>
    </source>
</evidence>
<dbReference type="InterPro" id="IPR025319">
    <property type="entry name" value="DUF4224"/>
</dbReference>